<feature type="coiled-coil region" evidence="3">
    <location>
        <begin position="187"/>
        <end position="252"/>
    </location>
</feature>
<evidence type="ECO:0000256" key="2">
    <source>
        <dbReference type="ARBA" id="ARBA00022490"/>
    </source>
</evidence>
<feature type="compositionally biased region" description="Polar residues" evidence="4">
    <location>
        <begin position="389"/>
        <end position="400"/>
    </location>
</feature>
<feature type="compositionally biased region" description="Polar residues" evidence="4">
    <location>
        <begin position="142"/>
        <end position="151"/>
    </location>
</feature>
<feature type="region of interest" description="Disordered" evidence="4">
    <location>
        <begin position="1"/>
        <end position="96"/>
    </location>
</feature>
<dbReference type="AlphaFoldDB" id="A0A086SXA2"/>
<proteinExistence type="predicted"/>
<evidence type="ECO:0000259" key="5">
    <source>
        <dbReference type="Pfam" id="PF07989"/>
    </source>
</evidence>
<dbReference type="GO" id="GO:0005815">
    <property type="term" value="C:microtubule organizing center"/>
    <property type="evidence" value="ECO:0007669"/>
    <property type="project" value="InterPro"/>
</dbReference>
<dbReference type="OrthoDB" id="10251744at2759"/>
<evidence type="ECO:0000313" key="6">
    <source>
        <dbReference type="EMBL" id="KFH41734.1"/>
    </source>
</evidence>
<evidence type="ECO:0000256" key="4">
    <source>
        <dbReference type="SAM" id="MobiDB-lite"/>
    </source>
</evidence>
<evidence type="ECO:0000313" key="7">
    <source>
        <dbReference type="Proteomes" id="UP000029964"/>
    </source>
</evidence>
<feature type="compositionally biased region" description="Polar residues" evidence="4">
    <location>
        <begin position="918"/>
        <end position="927"/>
    </location>
</feature>
<dbReference type="EMBL" id="JPKY01000116">
    <property type="protein sequence ID" value="KFH41734.1"/>
    <property type="molecule type" value="Genomic_DNA"/>
</dbReference>
<comment type="caution">
    <text evidence="6">The sequence shown here is derived from an EMBL/GenBank/DDBJ whole genome shotgun (WGS) entry which is preliminary data.</text>
</comment>
<feature type="compositionally biased region" description="Basic and acidic residues" evidence="4">
    <location>
        <begin position="455"/>
        <end position="474"/>
    </location>
</feature>
<keyword evidence="3" id="KW-0175">Coiled coil</keyword>
<name>A0A086SXA2_HAPC1</name>
<keyword evidence="7" id="KW-1185">Reference proteome</keyword>
<feature type="domain" description="Centrosomin N-terminal motif 1" evidence="5">
    <location>
        <begin position="159"/>
        <end position="225"/>
    </location>
</feature>
<evidence type="ECO:0000256" key="3">
    <source>
        <dbReference type="SAM" id="Coils"/>
    </source>
</evidence>
<keyword evidence="2" id="KW-0963">Cytoplasm</keyword>
<reference evidence="7" key="1">
    <citation type="journal article" date="2014" name="Genome Announc.">
        <title>Genome sequence and annotation of Acremonium chrysogenum, producer of the beta-lactam antibiotic cephalosporin C.</title>
        <authorList>
            <person name="Terfehr D."/>
            <person name="Dahlmann T.A."/>
            <person name="Specht T."/>
            <person name="Zadra I."/>
            <person name="Kuernsteiner H."/>
            <person name="Kueck U."/>
        </authorList>
    </citation>
    <scope>NUCLEOTIDE SEQUENCE [LARGE SCALE GENOMIC DNA]</scope>
    <source>
        <strain evidence="7">ATCC 11550 / CBS 779.69 / DSM 880 / IAM 14645 / JCM 23072 / IMI 49137</strain>
    </source>
</reference>
<accession>A0A086SXA2</accession>
<dbReference type="GO" id="GO:0005737">
    <property type="term" value="C:cytoplasm"/>
    <property type="evidence" value="ECO:0007669"/>
    <property type="project" value="UniProtKB-SubCell"/>
</dbReference>
<evidence type="ECO:0000256" key="1">
    <source>
        <dbReference type="ARBA" id="ARBA00004496"/>
    </source>
</evidence>
<organism evidence="6 7">
    <name type="scientific">Hapsidospora chrysogenum (strain ATCC 11550 / CBS 779.69 / DSM 880 / IAM 14645 / JCM 23072 / IMI 49137)</name>
    <name type="common">Acremonium chrysogenum</name>
    <dbReference type="NCBI Taxonomy" id="857340"/>
    <lineage>
        <taxon>Eukaryota</taxon>
        <taxon>Fungi</taxon>
        <taxon>Dikarya</taxon>
        <taxon>Ascomycota</taxon>
        <taxon>Pezizomycotina</taxon>
        <taxon>Sordariomycetes</taxon>
        <taxon>Hypocreomycetidae</taxon>
        <taxon>Hypocreales</taxon>
        <taxon>Bionectriaceae</taxon>
        <taxon>Hapsidospora</taxon>
    </lineage>
</organism>
<feature type="region of interest" description="Disordered" evidence="4">
    <location>
        <begin position="651"/>
        <end position="927"/>
    </location>
</feature>
<feature type="region of interest" description="Disordered" evidence="4">
    <location>
        <begin position="362"/>
        <end position="604"/>
    </location>
</feature>
<feature type="compositionally biased region" description="Basic and acidic residues" evidence="4">
    <location>
        <begin position="546"/>
        <end position="583"/>
    </location>
</feature>
<protein>
    <recommendedName>
        <fullName evidence="5">Centrosomin N-terminal motif 1 domain-containing protein</fullName>
    </recommendedName>
</protein>
<feature type="compositionally biased region" description="Basic and acidic residues" evidence="4">
    <location>
        <begin position="510"/>
        <end position="521"/>
    </location>
</feature>
<feature type="compositionally biased region" description="Low complexity" evidence="4">
    <location>
        <begin position="16"/>
        <end position="43"/>
    </location>
</feature>
<dbReference type="Proteomes" id="UP000029964">
    <property type="component" value="Unassembled WGS sequence"/>
</dbReference>
<feature type="compositionally biased region" description="Polar residues" evidence="4">
    <location>
        <begin position="651"/>
        <end position="662"/>
    </location>
</feature>
<dbReference type="HOGENOM" id="CLU_014922_0_0_1"/>
<sequence length="927" mass="100680">MDGYQSHRERSRPPYARTASRSSTSTRMTSQSANSSTSHISSSPQLHGAHLVHRYHQAPHAKPPSSPRPACSGPTLQPQLSRDVSLESARRTPVSSFLQERLQKERQAGAASTPASTSDLAASLELGQSQKSPIKQAMTDANRPQSSSSDPAQRKGLALKEMEQVVSGLHKQNFDLKLELYHRRERQTMLEERMESIESEKTQLDEMNAKLMDEMEKRDKAIEEAVAMIVMLEAKVDELTKERNMVRQVEAQGFYGSPMYGTNIDGPPPPAPTVDVTSPANEVRSLNRVPSFLSDNSERTENLRNVYLGSRGSVLSLPRVAESDVDSGHLYGLTSPTLSVLSESSFVSVYGQKTQDAAPFTVDEPLSLDGSAGEAGAPEVEPVHKPEAAQSTPRSNSFSRVNAAGHFQPIASIMEGSPLQRIERLRPSYTPKKETSRPPSSGKGRSPSEPGKSPRSPDRRTTREEKREALRKVMTDSPGGVSLHEQALPPTPDTVASSTLRRFKNSNDTLGRRHDSLEGRSQDSLPHLSISHERLSGTEPFPTIPVERDARPMRDTKRSEGTKDPRWQRDQPPRPRSADESTVSHKRGHHWDLDSDSDDADSFESSLDIWLRAGSKAPGNGRTSPDLFGFPTNPSSGSWAMNAMFGPNNMASGGASITNPDSDQMHDLFSAQQALFGNGASPPPNRWSSLNAQTGPKHHTPAEDESTPKPPAKVKPQKPQGRRARHFRRNSDDAQMRANMKTPAPGQFSQPPAPQQPNGDQRRNHYPPIAGHQGARNGLRGLFRRSLVGPPSTASSELQQPPSNPEPAAAEPSVDSQQQQPAVASWVNRSGALDDDRSGATPPPILRNPRQGRGSVSEVDAYGPPTPGADGTPTTPVTAIAKGRHGHILPTDQQPAEGSPAAGSATGSRRKWLPAFGRSSSLKNKTG</sequence>
<dbReference type="Pfam" id="PF07989">
    <property type="entry name" value="Cnn_1N"/>
    <property type="match status" value="1"/>
</dbReference>
<gene>
    <name evidence="6" type="ORF">ACRE_075350</name>
</gene>
<feature type="compositionally biased region" description="Basic and acidic residues" evidence="4">
    <location>
        <begin position="421"/>
        <end position="436"/>
    </location>
</feature>
<feature type="compositionally biased region" description="Low complexity" evidence="4">
    <location>
        <begin position="868"/>
        <end position="879"/>
    </location>
</feature>
<feature type="region of interest" description="Disordered" evidence="4">
    <location>
        <begin position="127"/>
        <end position="155"/>
    </location>
</feature>
<feature type="compositionally biased region" description="Basic and acidic residues" evidence="4">
    <location>
        <begin position="1"/>
        <end position="12"/>
    </location>
</feature>
<dbReference type="STRING" id="857340.A0A086SXA2"/>
<feature type="compositionally biased region" description="Basic residues" evidence="4">
    <location>
        <begin position="50"/>
        <end position="59"/>
    </location>
</feature>
<feature type="compositionally biased region" description="Low complexity" evidence="4">
    <location>
        <begin position="437"/>
        <end position="454"/>
    </location>
</feature>
<dbReference type="InterPro" id="IPR012943">
    <property type="entry name" value="Cnn_1N"/>
</dbReference>
<comment type="subcellular location">
    <subcellularLocation>
        <location evidence="1">Cytoplasm</location>
    </subcellularLocation>
</comment>